<dbReference type="STRING" id="39777.B7L28_04550"/>
<evidence type="ECO:0000313" key="2">
    <source>
        <dbReference type="Proteomes" id="UP000070226"/>
    </source>
</evidence>
<dbReference type="Proteomes" id="UP000070226">
    <property type="component" value="Unassembled WGS sequence"/>
</dbReference>
<organism evidence="1">
    <name type="scientific">Veillonella atypica</name>
    <dbReference type="NCBI Taxonomy" id="39777"/>
    <lineage>
        <taxon>Bacteria</taxon>
        <taxon>Bacillati</taxon>
        <taxon>Bacillota</taxon>
        <taxon>Negativicutes</taxon>
        <taxon>Veillonellales</taxon>
        <taxon>Veillonellaceae</taxon>
        <taxon>Veillonella</taxon>
    </lineage>
</organism>
<reference evidence="1 2" key="1">
    <citation type="submission" date="2016-01" db="EMBL/GenBank/DDBJ databases">
        <authorList>
            <person name="Oliw E.H."/>
        </authorList>
    </citation>
    <scope>NUCLEOTIDE SEQUENCE [LARGE SCALE GENOMIC DNA]</scope>
    <source>
        <strain evidence="1 2">CMW7756B</strain>
    </source>
</reference>
<dbReference type="PATRIC" id="fig|39777.7.peg.338"/>
<sequence length="247" mass="28297">MNTQDISKEWIDTFNHLGSEGKLKAPVDYHAIFEADELFGKKLYTLPMGYITLPTGRIFACDPLTHLAAVDNKTYIRTVDPGTYPIETKVAELDTDYYRYVLTRVLFKNTKPVQYELALKGHEDLSELEDGESYIGFPVDAGLATLVDEATVTAYREFDRHWYEQHPNGNIYDDYFDELFKLNAIAYPKFQRPGGDWINFKIPNTDLYVPMIQSGFGDGLYPVYWAFDEAGDICQIIIEFISCSSNE</sequence>
<dbReference type="AlphaFoldDB" id="A0A133S6N8"/>
<proteinExistence type="predicted"/>
<dbReference type="RefSeq" id="WP_060807160.1">
    <property type="nucleotide sequence ID" value="NZ_JAJCNH010000003.1"/>
</dbReference>
<comment type="caution">
    <text evidence="1">The sequence shown here is derived from an EMBL/GenBank/DDBJ whole genome shotgun (WGS) entry which is preliminary data.</text>
</comment>
<dbReference type="Pfam" id="PF14025">
    <property type="entry name" value="DUF4241"/>
    <property type="match status" value="1"/>
</dbReference>
<gene>
    <name evidence="1" type="ORF">HMPREF3233_00347</name>
</gene>
<dbReference type="EMBL" id="LRQT01000006">
    <property type="protein sequence ID" value="KXA65346.1"/>
    <property type="molecule type" value="Genomic_DNA"/>
</dbReference>
<accession>A0A133S6N8</accession>
<protein>
    <recommendedName>
        <fullName evidence="3">DUF4241 domain-containing protein</fullName>
    </recommendedName>
</protein>
<evidence type="ECO:0008006" key="3">
    <source>
        <dbReference type="Google" id="ProtNLM"/>
    </source>
</evidence>
<dbReference type="InterPro" id="IPR025335">
    <property type="entry name" value="DUF4241"/>
</dbReference>
<evidence type="ECO:0000313" key="1">
    <source>
        <dbReference type="EMBL" id="KXA65346.1"/>
    </source>
</evidence>
<name>A0A133S6N8_9FIRM</name>